<evidence type="ECO:0000313" key="3">
    <source>
        <dbReference type="Proteomes" id="UP000262969"/>
    </source>
</evidence>
<dbReference type="EMBL" id="DPVV01000535">
    <property type="protein sequence ID" value="HCL03955.1"/>
    <property type="molecule type" value="Genomic_DNA"/>
</dbReference>
<accession>A0A3D2XBQ4</accession>
<name>A0A3D2XBQ4_9FIRM</name>
<comment type="caution">
    <text evidence="2">The sequence shown here is derived from an EMBL/GenBank/DDBJ whole genome shotgun (WGS) entry which is preliminary data.</text>
</comment>
<dbReference type="Pfam" id="PF10135">
    <property type="entry name" value="Rod-binding"/>
    <property type="match status" value="1"/>
</dbReference>
<protein>
    <recommendedName>
        <fullName evidence="1">Flagellar protein FlgJ N-terminal domain-containing protein</fullName>
    </recommendedName>
</protein>
<dbReference type="AlphaFoldDB" id="A0A3D2XBQ4"/>
<dbReference type="Proteomes" id="UP000262969">
    <property type="component" value="Unassembled WGS sequence"/>
</dbReference>
<feature type="domain" description="Flagellar protein FlgJ N-terminal" evidence="1">
    <location>
        <begin position="72"/>
        <end position="106"/>
    </location>
</feature>
<gene>
    <name evidence="2" type="ORF">DHW61_16370</name>
</gene>
<evidence type="ECO:0000313" key="2">
    <source>
        <dbReference type="EMBL" id="HCL03955.1"/>
    </source>
</evidence>
<dbReference type="InterPro" id="IPR019301">
    <property type="entry name" value="Flagellar_prot_FlgJ_N"/>
</dbReference>
<evidence type="ECO:0000259" key="1">
    <source>
        <dbReference type="Pfam" id="PF10135"/>
    </source>
</evidence>
<reference evidence="2 3" key="1">
    <citation type="journal article" date="2018" name="Nat. Biotechnol.">
        <title>A standardized bacterial taxonomy based on genome phylogeny substantially revises the tree of life.</title>
        <authorList>
            <person name="Parks D.H."/>
            <person name="Chuvochina M."/>
            <person name="Waite D.W."/>
            <person name="Rinke C."/>
            <person name="Skarshewski A."/>
            <person name="Chaumeil P.A."/>
            <person name="Hugenholtz P."/>
        </authorList>
    </citation>
    <scope>NUCLEOTIDE SEQUENCE [LARGE SCALE GENOMIC DNA]</scope>
    <source>
        <strain evidence="2">UBA11728</strain>
    </source>
</reference>
<sequence>MSISVGSDAMFQTLTQTAQSTSKTAKLENNLGKDIKSATDEELMESCKSFETYLVEQVMKQVKNTIAKSDEDENEYMSYFGDMLYQSYAKDITETGQLGIAKQLYEAMKRDQNT</sequence>
<organism evidence="2 3">
    <name type="scientific">Lachnoclostridium phytofermentans</name>
    <dbReference type="NCBI Taxonomy" id="66219"/>
    <lineage>
        <taxon>Bacteria</taxon>
        <taxon>Bacillati</taxon>
        <taxon>Bacillota</taxon>
        <taxon>Clostridia</taxon>
        <taxon>Lachnospirales</taxon>
        <taxon>Lachnospiraceae</taxon>
    </lineage>
</organism>
<proteinExistence type="predicted"/>